<dbReference type="PROSITE" id="PS50850">
    <property type="entry name" value="MFS"/>
    <property type="match status" value="1"/>
</dbReference>
<reference evidence="10 11" key="1">
    <citation type="submission" date="2020-08" db="EMBL/GenBank/DDBJ databases">
        <title>Sequencing the genomes of 1000 actinobacteria strains.</title>
        <authorList>
            <person name="Klenk H.-P."/>
        </authorList>
    </citation>
    <scope>NUCLEOTIDE SEQUENCE [LARGE SCALE GENOMIC DNA]</scope>
    <source>
        <strain evidence="10 11">DSM 41654</strain>
    </source>
</reference>
<feature type="transmembrane region" description="Helical" evidence="8">
    <location>
        <begin position="372"/>
        <end position="390"/>
    </location>
</feature>
<comment type="subcellular location">
    <subcellularLocation>
        <location evidence="1">Cell membrane</location>
        <topology evidence="1">Multi-pass membrane protein</topology>
    </subcellularLocation>
</comment>
<feature type="transmembrane region" description="Helical" evidence="8">
    <location>
        <begin position="40"/>
        <end position="58"/>
    </location>
</feature>
<feature type="transmembrane region" description="Helical" evidence="8">
    <location>
        <begin position="161"/>
        <end position="182"/>
    </location>
</feature>
<feature type="transmembrane region" description="Helical" evidence="8">
    <location>
        <begin position="70"/>
        <end position="88"/>
    </location>
</feature>
<evidence type="ECO:0000256" key="7">
    <source>
        <dbReference type="ARBA" id="ARBA00023136"/>
    </source>
</evidence>
<feature type="transmembrane region" description="Helical" evidence="8">
    <location>
        <begin position="188"/>
        <end position="211"/>
    </location>
</feature>
<sequence>MTSPTAVRTTVEASESVPPDLLRRPRWFVALFVTDMWERFSFYGMMAILFLFASAPTAHGGLGLTNADAGMLFGVYTAAIFLASLPGGWLGDRVFGSQRAALYGALVIVAGHLLMATPTKVTVFVGLLFIAVGTGLLKPNMASLLSGFYPRDATAERDAGFAVFYTSIQVSALVAPLVVGSLGEGVNWHLGFAVAAVGMGFGVWQYVRGSASFGEVGRRPEQPATEAERRRVLRVSGFSLAVVAAACIADGVAGTFTIRQVLLLVTVLSLVVPLWCFRTLLRKPQIAPADRARLRTYGWLFAASAVFWSLYVQGGSLLTQFARDSTDRAVLGVRLPASWFQSATPLAILLLAPTFAWLWVRFGQRIGAAVKFAVGITAMGAAMLLMALATEAAHGGARVSPFWLVGTYLLMGAGEAALAPVGMSVAAAVAPTGYLSQLVGVSWLAAALGASVGGGVLKSAGGRTPTPGLFLVLGAAALATGLGLLLAARPLRRRLGL</sequence>
<proteinExistence type="inferred from homology"/>
<dbReference type="InterPro" id="IPR005279">
    <property type="entry name" value="Dipep/tripep_permease"/>
</dbReference>
<dbReference type="InterPro" id="IPR036259">
    <property type="entry name" value="MFS_trans_sf"/>
</dbReference>
<feature type="transmembrane region" description="Helical" evidence="8">
    <location>
        <begin position="402"/>
        <end position="426"/>
    </location>
</feature>
<protein>
    <submittedName>
        <fullName evidence="10">POT family proton-dependent oligopeptide transporter</fullName>
    </submittedName>
</protein>
<dbReference type="PANTHER" id="PTHR23517:SF15">
    <property type="entry name" value="PROTON-DEPENDENT OLIGOPEPTIDE FAMILY TRANSPORT PROTEIN"/>
    <property type="match status" value="1"/>
</dbReference>
<keyword evidence="6 8" id="KW-1133">Transmembrane helix</keyword>
<dbReference type="AlphaFoldDB" id="A0A7W7R496"/>
<dbReference type="NCBIfam" id="TIGR00924">
    <property type="entry name" value="yjdL_sub1_fam"/>
    <property type="match status" value="1"/>
</dbReference>
<dbReference type="PANTHER" id="PTHR23517">
    <property type="entry name" value="RESISTANCE PROTEIN MDTM, PUTATIVE-RELATED-RELATED"/>
    <property type="match status" value="1"/>
</dbReference>
<dbReference type="InterPro" id="IPR020846">
    <property type="entry name" value="MFS_dom"/>
</dbReference>
<dbReference type="GO" id="GO:0005886">
    <property type="term" value="C:plasma membrane"/>
    <property type="evidence" value="ECO:0007669"/>
    <property type="project" value="UniProtKB-SubCell"/>
</dbReference>
<keyword evidence="11" id="KW-1185">Reference proteome</keyword>
<dbReference type="Pfam" id="PF00854">
    <property type="entry name" value="PTR2"/>
    <property type="match status" value="1"/>
</dbReference>
<comment type="similarity">
    <text evidence="2">Belongs to the major facilitator superfamily. Proton-dependent oligopeptide transporter (POT/PTR) (TC 2.A.17) family.</text>
</comment>
<feature type="transmembrane region" description="Helical" evidence="8">
    <location>
        <begin position="232"/>
        <end position="252"/>
    </location>
</feature>
<dbReference type="InterPro" id="IPR000109">
    <property type="entry name" value="POT_fam"/>
</dbReference>
<dbReference type="GO" id="GO:0015833">
    <property type="term" value="P:peptide transport"/>
    <property type="evidence" value="ECO:0007669"/>
    <property type="project" value="InterPro"/>
</dbReference>
<dbReference type="GO" id="GO:1904680">
    <property type="term" value="F:peptide transmembrane transporter activity"/>
    <property type="evidence" value="ECO:0007669"/>
    <property type="project" value="InterPro"/>
</dbReference>
<accession>A0A7W7R496</accession>
<dbReference type="RefSeq" id="WP_184936791.1">
    <property type="nucleotide sequence ID" value="NZ_JACHJV010000001.1"/>
</dbReference>
<evidence type="ECO:0000313" key="10">
    <source>
        <dbReference type="EMBL" id="MBB4924923.1"/>
    </source>
</evidence>
<feature type="domain" description="Major facilitator superfamily (MFS) profile" evidence="9">
    <location>
        <begin position="30"/>
        <end position="492"/>
    </location>
</feature>
<evidence type="ECO:0000313" key="11">
    <source>
        <dbReference type="Proteomes" id="UP000540506"/>
    </source>
</evidence>
<dbReference type="InterPro" id="IPR050171">
    <property type="entry name" value="MFS_Transporters"/>
</dbReference>
<organism evidence="10 11">
    <name type="scientific">Kitasatospora kifunensis</name>
    <name type="common">Streptomyces kifunensis</name>
    <dbReference type="NCBI Taxonomy" id="58351"/>
    <lineage>
        <taxon>Bacteria</taxon>
        <taxon>Bacillati</taxon>
        <taxon>Actinomycetota</taxon>
        <taxon>Actinomycetes</taxon>
        <taxon>Kitasatosporales</taxon>
        <taxon>Streptomycetaceae</taxon>
        <taxon>Kitasatospora</taxon>
    </lineage>
</organism>
<dbReference type="EMBL" id="JACHJV010000001">
    <property type="protein sequence ID" value="MBB4924923.1"/>
    <property type="molecule type" value="Genomic_DNA"/>
</dbReference>
<feature type="transmembrane region" description="Helical" evidence="8">
    <location>
        <begin position="297"/>
        <end position="319"/>
    </location>
</feature>
<evidence type="ECO:0000256" key="8">
    <source>
        <dbReference type="SAM" id="Phobius"/>
    </source>
</evidence>
<comment type="caution">
    <text evidence="10">The sequence shown here is derived from an EMBL/GenBank/DDBJ whole genome shotgun (WGS) entry which is preliminary data.</text>
</comment>
<feature type="transmembrane region" description="Helical" evidence="8">
    <location>
        <begin position="100"/>
        <end position="117"/>
    </location>
</feature>
<dbReference type="Proteomes" id="UP000540506">
    <property type="component" value="Unassembled WGS sequence"/>
</dbReference>
<dbReference type="Gene3D" id="1.20.1250.20">
    <property type="entry name" value="MFS general substrate transporter like domains"/>
    <property type="match status" value="1"/>
</dbReference>
<dbReference type="SUPFAM" id="SSF103473">
    <property type="entry name" value="MFS general substrate transporter"/>
    <property type="match status" value="2"/>
</dbReference>
<evidence type="ECO:0000256" key="5">
    <source>
        <dbReference type="ARBA" id="ARBA00022692"/>
    </source>
</evidence>
<keyword evidence="3" id="KW-0813">Transport</keyword>
<evidence type="ECO:0000256" key="6">
    <source>
        <dbReference type="ARBA" id="ARBA00022989"/>
    </source>
</evidence>
<feature type="transmembrane region" description="Helical" evidence="8">
    <location>
        <begin position="339"/>
        <end position="360"/>
    </location>
</feature>
<keyword evidence="7 8" id="KW-0472">Membrane</keyword>
<feature type="transmembrane region" description="Helical" evidence="8">
    <location>
        <begin position="258"/>
        <end position="277"/>
    </location>
</feature>
<keyword evidence="5 8" id="KW-0812">Transmembrane</keyword>
<evidence type="ECO:0000256" key="3">
    <source>
        <dbReference type="ARBA" id="ARBA00022448"/>
    </source>
</evidence>
<feature type="transmembrane region" description="Helical" evidence="8">
    <location>
        <begin position="469"/>
        <end position="488"/>
    </location>
</feature>
<gene>
    <name evidence="10" type="ORF">FHR34_003916</name>
</gene>
<feature type="transmembrane region" description="Helical" evidence="8">
    <location>
        <begin position="123"/>
        <end position="149"/>
    </location>
</feature>
<name>A0A7W7R496_KITKI</name>
<evidence type="ECO:0000256" key="1">
    <source>
        <dbReference type="ARBA" id="ARBA00004651"/>
    </source>
</evidence>
<keyword evidence="4" id="KW-1003">Cell membrane</keyword>
<evidence type="ECO:0000256" key="2">
    <source>
        <dbReference type="ARBA" id="ARBA00005982"/>
    </source>
</evidence>
<evidence type="ECO:0000256" key="4">
    <source>
        <dbReference type="ARBA" id="ARBA00022475"/>
    </source>
</evidence>
<dbReference type="CDD" id="cd17346">
    <property type="entry name" value="MFS_DtpA_like"/>
    <property type="match status" value="1"/>
</dbReference>
<evidence type="ECO:0000259" key="9">
    <source>
        <dbReference type="PROSITE" id="PS50850"/>
    </source>
</evidence>
<feature type="transmembrane region" description="Helical" evidence="8">
    <location>
        <begin position="438"/>
        <end position="457"/>
    </location>
</feature>